<dbReference type="EMBL" id="JABMCG010000059">
    <property type="protein sequence ID" value="NUU26836.1"/>
    <property type="molecule type" value="Genomic_DNA"/>
</dbReference>
<dbReference type="InterPro" id="IPR035959">
    <property type="entry name" value="RutC-like_sf"/>
</dbReference>
<comment type="caution">
    <text evidence="1">The sequence shown here is derived from an EMBL/GenBank/DDBJ whole genome shotgun (WGS) entry which is preliminary data.</text>
</comment>
<proteinExistence type="predicted"/>
<evidence type="ECO:0000313" key="1">
    <source>
        <dbReference type="EMBL" id="NUU26836.1"/>
    </source>
</evidence>
<dbReference type="InterPro" id="IPR006175">
    <property type="entry name" value="YjgF/YER057c/UK114"/>
</dbReference>
<name>A0A850DMI7_9MICO</name>
<dbReference type="Pfam" id="PF01042">
    <property type="entry name" value="Ribonuc_L-PSP"/>
    <property type="match status" value="1"/>
</dbReference>
<accession>A0A850DMI7</accession>
<organism evidence="1 2">
    <name type="scientific">Curtobacterium citreum</name>
    <dbReference type="NCBI Taxonomy" id="2036"/>
    <lineage>
        <taxon>Bacteria</taxon>
        <taxon>Bacillati</taxon>
        <taxon>Actinomycetota</taxon>
        <taxon>Actinomycetes</taxon>
        <taxon>Micrococcales</taxon>
        <taxon>Microbacteriaceae</taxon>
        <taxon>Curtobacterium</taxon>
    </lineage>
</organism>
<gene>
    <name evidence="1" type="ORF">HP467_01725</name>
</gene>
<dbReference type="Proteomes" id="UP000539146">
    <property type="component" value="Unassembled WGS sequence"/>
</dbReference>
<dbReference type="Gene3D" id="3.30.1330.40">
    <property type="entry name" value="RutC-like"/>
    <property type="match status" value="1"/>
</dbReference>
<dbReference type="PANTHER" id="PTHR43857:SF1">
    <property type="entry name" value="YJGH FAMILY PROTEIN"/>
    <property type="match status" value="1"/>
</dbReference>
<evidence type="ECO:0000313" key="2">
    <source>
        <dbReference type="Proteomes" id="UP000539146"/>
    </source>
</evidence>
<reference evidence="1 2" key="1">
    <citation type="submission" date="2020-05" db="EMBL/GenBank/DDBJ databases">
        <title>Genome Sequencing of Type Strains.</title>
        <authorList>
            <person name="Lemaire J.F."/>
            <person name="Inderbitzin P."/>
            <person name="Gregorio O.A."/>
            <person name="Collins S.B."/>
            <person name="Wespe N."/>
            <person name="Knight-Connoni V."/>
        </authorList>
    </citation>
    <scope>NUCLEOTIDE SEQUENCE [LARGE SCALE GENOMIC DNA]</scope>
    <source>
        <strain evidence="1 2">DSM 20512</strain>
    </source>
</reference>
<dbReference type="AlphaFoldDB" id="A0A850DMI7"/>
<dbReference type="PANTHER" id="PTHR43857">
    <property type="entry name" value="BLR7761 PROTEIN"/>
    <property type="match status" value="1"/>
</dbReference>
<protein>
    <submittedName>
        <fullName evidence="1">RidA family protein</fullName>
    </submittedName>
</protein>
<sequence>MTGAVQLVRSDRLSDVAEYAYAATAPADARLVFAAGACPLDEQGRTVAVGDHRGQAARCMANLETALAAAGAGLGDLLHTRVLVASSRQEDLVAAWQVVRAAMGDHDVPSTLMGVTVLGYDDQLVEVEGVAAVRDGSGIVGMSSDPAVGPAGPNRG</sequence>
<dbReference type="RefSeq" id="WP_175325006.1">
    <property type="nucleotide sequence ID" value="NZ_BAAAWP010000001.1"/>
</dbReference>
<dbReference type="SUPFAM" id="SSF55298">
    <property type="entry name" value="YjgF-like"/>
    <property type="match status" value="1"/>
</dbReference>